<evidence type="ECO:0000313" key="3">
    <source>
        <dbReference type="Proteomes" id="UP000807342"/>
    </source>
</evidence>
<keyword evidence="3" id="KW-1185">Reference proteome</keyword>
<reference evidence="2" key="1">
    <citation type="submission" date="2020-11" db="EMBL/GenBank/DDBJ databases">
        <authorList>
            <consortium name="DOE Joint Genome Institute"/>
            <person name="Ahrendt S."/>
            <person name="Riley R."/>
            <person name="Andreopoulos W."/>
            <person name="Labutti K."/>
            <person name="Pangilinan J."/>
            <person name="Ruiz-Duenas F.J."/>
            <person name="Barrasa J.M."/>
            <person name="Sanchez-Garcia M."/>
            <person name="Camarero S."/>
            <person name="Miyauchi S."/>
            <person name="Serrano A."/>
            <person name="Linde D."/>
            <person name="Babiker R."/>
            <person name="Drula E."/>
            <person name="Ayuso-Fernandez I."/>
            <person name="Pacheco R."/>
            <person name="Padilla G."/>
            <person name="Ferreira P."/>
            <person name="Barriuso J."/>
            <person name="Kellner H."/>
            <person name="Castanera R."/>
            <person name="Alfaro M."/>
            <person name="Ramirez L."/>
            <person name="Pisabarro A.G."/>
            <person name="Kuo A."/>
            <person name="Tritt A."/>
            <person name="Lipzen A."/>
            <person name="He G."/>
            <person name="Yan M."/>
            <person name="Ng V."/>
            <person name="Cullen D."/>
            <person name="Martin F."/>
            <person name="Rosso M.-N."/>
            <person name="Henrissat B."/>
            <person name="Hibbett D."/>
            <person name="Martinez A.T."/>
            <person name="Grigoriev I.V."/>
        </authorList>
    </citation>
    <scope>NUCLEOTIDE SEQUENCE</scope>
    <source>
        <strain evidence="2">MF-IS2</strain>
    </source>
</reference>
<accession>A0A9P5XFP9</accession>
<feature type="region of interest" description="Disordered" evidence="1">
    <location>
        <begin position="466"/>
        <end position="491"/>
    </location>
</feature>
<dbReference type="Proteomes" id="UP000807342">
    <property type="component" value="Unassembled WGS sequence"/>
</dbReference>
<feature type="compositionally biased region" description="Low complexity" evidence="1">
    <location>
        <begin position="351"/>
        <end position="365"/>
    </location>
</feature>
<protein>
    <submittedName>
        <fullName evidence="2">Uncharacterized protein</fullName>
    </submittedName>
</protein>
<sequence>MMAATSSPRPSVISGSPSDASSLRAAALKTLKMGKRRRPASGQTQIVPLARAVPQDTLQLDYGQDDNTPESPRALPKVPSPPVSPHRDTSSVPHNARDMDVDMREEGEISDEDISPVEVNSFKPAPDNADDAINSISNDQPSVPTSRSGSPMPALLTRLSIPQSPATISPTPSIPYAERARSFPALDINQGSIMASPATYFSNGSPQERSPFPRESSNRSVSPGSGNSYVPAHGPQNYEMFVDRHDIHPGLSMTQTEYDAAKDIVLDLLGWGVPPHYLVDCGLSKELVFYVFRDLRLRLPSNLALHGALHEFETSSSGSPVHVEDPSANQLTSRIDGPVHNLRRPTPDPTTPLTDAPTVAATPTPEELEDMERRRRQELLARKEAVLASRKEKRPDTDSSIVHPSGESDSDVIMAPPAPTETVEDFLKSISPAKQGDVLALEQTTIETSLRDMDGMETDEIPGLCSSRPSFAVSPSPTSSQYLTPPSSGDSITSFSAQVQLPSEFAFNRPSRNRGTRRPVASDFVDVEDGHPSTSGFGSSAIKRKLQSGMNFSNIGMRRCIIDLSDSEDDEHDFEFLKRSQTAPALRAGQNFNVSRVSASSPAPAATTKARSSTVTPSPEASALELQILKMREEIAQKEQNRKRKALAKLNTTPSANTPYSTTPISGELVSREQSVHPQTHALARPTTPPISVSDSGSVYQDLSNIPDDIILVTSPIGSHSPGEHNRRF</sequence>
<feature type="compositionally biased region" description="Basic and acidic residues" evidence="1">
    <location>
        <begin position="85"/>
        <end position="107"/>
    </location>
</feature>
<dbReference type="OrthoDB" id="3270652at2759"/>
<feature type="compositionally biased region" description="Polar residues" evidence="1">
    <location>
        <begin position="134"/>
        <end position="149"/>
    </location>
</feature>
<feature type="compositionally biased region" description="Polar residues" evidence="1">
    <location>
        <begin position="197"/>
        <end position="208"/>
    </location>
</feature>
<dbReference type="EMBL" id="MU151102">
    <property type="protein sequence ID" value="KAF9450572.1"/>
    <property type="molecule type" value="Genomic_DNA"/>
</dbReference>
<proteinExistence type="predicted"/>
<feature type="compositionally biased region" description="Polar residues" evidence="1">
    <location>
        <begin position="467"/>
        <end position="491"/>
    </location>
</feature>
<feature type="compositionally biased region" description="Low complexity" evidence="1">
    <location>
        <begin position="596"/>
        <end position="613"/>
    </location>
</feature>
<feature type="compositionally biased region" description="Polar residues" evidence="1">
    <location>
        <begin position="218"/>
        <end position="228"/>
    </location>
</feature>
<feature type="region of interest" description="Disordered" evidence="1">
    <location>
        <begin position="314"/>
        <end position="372"/>
    </location>
</feature>
<evidence type="ECO:0000256" key="1">
    <source>
        <dbReference type="SAM" id="MobiDB-lite"/>
    </source>
</evidence>
<evidence type="ECO:0000313" key="2">
    <source>
        <dbReference type="EMBL" id="KAF9450572.1"/>
    </source>
</evidence>
<comment type="caution">
    <text evidence="2">The sequence shown here is derived from an EMBL/GenBank/DDBJ whole genome shotgun (WGS) entry which is preliminary data.</text>
</comment>
<feature type="compositionally biased region" description="Polar residues" evidence="1">
    <location>
        <begin position="1"/>
        <end position="21"/>
    </location>
</feature>
<organism evidence="2 3">
    <name type="scientific">Macrolepiota fuliginosa MF-IS2</name>
    <dbReference type="NCBI Taxonomy" id="1400762"/>
    <lineage>
        <taxon>Eukaryota</taxon>
        <taxon>Fungi</taxon>
        <taxon>Dikarya</taxon>
        <taxon>Basidiomycota</taxon>
        <taxon>Agaricomycotina</taxon>
        <taxon>Agaricomycetes</taxon>
        <taxon>Agaricomycetidae</taxon>
        <taxon>Agaricales</taxon>
        <taxon>Agaricineae</taxon>
        <taxon>Agaricaceae</taxon>
        <taxon>Macrolepiota</taxon>
    </lineage>
</organism>
<feature type="compositionally biased region" description="Basic and acidic residues" evidence="1">
    <location>
        <begin position="384"/>
        <end position="397"/>
    </location>
</feature>
<feature type="region of interest" description="Disordered" evidence="1">
    <location>
        <begin position="384"/>
        <end position="413"/>
    </location>
</feature>
<feature type="region of interest" description="Disordered" evidence="1">
    <location>
        <begin position="1"/>
        <end position="154"/>
    </location>
</feature>
<feature type="region of interest" description="Disordered" evidence="1">
    <location>
        <begin position="197"/>
        <end position="235"/>
    </location>
</feature>
<dbReference type="AlphaFoldDB" id="A0A9P5XFP9"/>
<gene>
    <name evidence="2" type="ORF">P691DRAFT_810105</name>
</gene>
<feature type="region of interest" description="Disordered" evidence="1">
    <location>
        <begin position="596"/>
        <end position="620"/>
    </location>
</feature>
<name>A0A9P5XFP9_9AGAR</name>